<evidence type="ECO:0000313" key="2">
    <source>
        <dbReference type="EMBL" id="KAK9163640.1"/>
    </source>
</evidence>
<evidence type="ECO:0000313" key="3">
    <source>
        <dbReference type="Proteomes" id="UP001420932"/>
    </source>
</evidence>
<feature type="compositionally biased region" description="Basic and acidic residues" evidence="1">
    <location>
        <begin position="73"/>
        <end position="94"/>
    </location>
</feature>
<proteinExistence type="predicted"/>
<feature type="compositionally biased region" description="Pro residues" evidence="1">
    <location>
        <begin position="23"/>
        <end position="32"/>
    </location>
</feature>
<reference evidence="2 3" key="1">
    <citation type="submission" date="2024-01" db="EMBL/GenBank/DDBJ databases">
        <title>Genome assemblies of Stephania.</title>
        <authorList>
            <person name="Yang L."/>
        </authorList>
    </citation>
    <scope>NUCLEOTIDE SEQUENCE [LARGE SCALE GENOMIC DNA]</scope>
    <source>
        <strain evidence="2">YNDBR</strain>
        <tissue evidence="2">Leaf</tissue>
    </source>
</reference>
<accession>A0AAP0L468</accession>
<dbReference type="AlphaFoldDB" id="A0AAP0L468"/>
<feature type="region of interest" description="Disordered" evidence="1">
    <location>
        <begin position="17"/>
        <end position="94"/>
    </location>
</feature>
<name>A0AAP0L468_9MAGN</name>
<comment type="caution">
    <text evidence="2">The sequence shown here is derived from an EMBL/GenBank/DDBJ whole genome shotgun (WGS) entry which is preliminary data.</text>
</comment>
<gene>
    <name evidence="2" type="ORF">Syun_004542</name>
</gene>
<evidence type="ECO:0000256" key="1">
    <source>
        <dbReference type="SAM" id="MobiDB-lite"/>
    </source>
</evidence>
<sequence length="94" mass="10875">MEDHLVRMEALLMQHLGFRPHVPLTPRPPPSPATTRSSPQREDIRDGVYVVDTQHLTTDRSPSDPHSYSQSAHLDDHQPEHWTDPRRELPEGRQ</sequence>
<dbReference type="EMBL" id="JBBNAF010000002">
    <property type="protein sequence ID" value="KAK9163640.1"/>
    <property type="molecule type" value="Genomic_DNA"/>
</dbReference>
<protein>
    <submittedName>
        <fullName evidence="2">Uncharacterized protein</fullName>
    </submittedName>
</protein>
<organism evidence="2 3">
    <name type="scientific">Stephania yunnanensis</name>
    <dbReference type="NCBI Taxonomy" id="152371"/>
    <lineage>
        <taxon>Eukaryota</taxon>
        <taxon>Viridiplantae</taxon>
        <taxon>Streptophyta</taxon>
        <taxon>Embryophyta</taxon>
        <taxon>Tracheophyta</taxon>
        <taxon>Spermatophyta</taxon>
        <taxon>Magnoliopsida</taxon>
        <taxon>Ranunculales</taxon>
        <taxon>Menispermaceae</taxon>
        <taxon>Menispermoideae</taxon>
        <taxon>Cissampelideae</taxon>
        <taxon>Stephania</taxon>
    </lineage>
</organism>
<dbReference type="Proteomes" id="UP001420932">
    <property type="component" value="Unassembled WGS sequence"/>
</dbReference>
<keyword evidence="3" id="KW-1185">Reference proteome</keyword>